<evidence type="ECO:0000313" key="4">
    <source>
        <dbReference type="EMBL" id="PSK50345.1"/>
    </source>
</evidence>
<dbReference type="PANTHER" id="PTHR43329">
    <property type="entry name" value="EPOXIDE HYDROLASE"/>
    <property type="match status" value="1"/>
</dbReference>
<comment type="similarity">
    <text evidence="2">Belongs to the AB hydrolase superfamily. Epoxide hydrolase family.</text>
</comment>
<keyword evidence="5" id="KW-1185">Reference proteome</keyword>
<reference evidence="4 5" key="1">
    <citation type="submission" date="2017-05" db="EMBL/GenBank/DDBJ databases">
        <title>Draft genome sequence of Elsinoe australis.</title>
        <authorList>
            <person name="Cheng Q."/>
        </authorList>
    </citation>
    <scope>NUCLEOTIDE SEQUENCE [LARGE SCALE GENOMIC DNA]</scope>
    <source>
        <strain evidence="4 5">NL1</strain>
    </source>
</reference>
<dbReference type="InterPro" id="IPR000639">
    <property type="entry name" value="Epox_hydrolase-like"/>
</dbReference>
<dbReference type="AlphaFoldDB" id="A0A2P7ZQ51"/>
<dbReference type="OrthoDB" id="408373at2759"/>
<evidence type="ECO:0000256" key="2">
    <source>
        <dbReference type="ARBA" id="ARBA00038334"/>
    </source>
</evidence>
<dbReference type="PRINTS" id="PR00412">
    <property type="entry name" value="EPOXHYDRLASE"/>
</dbReference>
<dbReference type="Pfam" id="PF00561">
    <property type="entry name" value="Abhydrolase_1"/>
    <property type="match status" value="1"/>
</dbReference>
<dbReference type="SUPFAM" id="SSF53474">
    <property type="entry name" value="alpha/beta-Hydrolases"/>
    <property type="match status" value="1"/>
</dbReference>
<gene>
    <name evidence="4" type="ORF">B9Z65_289</name>
</gene>
<evidence type="ECO:0000256" key="1">
    <source>
        <dbReference type="ARBA" id="ARBA00022801"/>
    </source>
</evidence>
<proteinExistence type="inferred from homology"/>
<evidence type="ECO:0000313" key="5">
    <source>
        <dbReference type="Proteomes" id="UP000243723"/>
    </source>
</evidence>
<evidence type="ECO:0000259" key="3">
    <source>
        <dbReference type="Pfam" id="PF00561"/>
    </source>
</evidence>
<name>A0A2P7ZQ51_9PEZI</name>
<dbReference type="STRING" id="40998.A0A2P7ZQ51"/>
<dbReference type="Proteomes" id="UP000243723">
    <property type="component" value="Unassembled WGS sequence"/>
</dbReference>
<accession>A0A2P7ZQ51</accession>
<dbReference type="InterPro" id="IPR000073">
    <property type="entry name" value="AB_hydrolase_1"/>
</dbReference>
<dbReference type="InterPro" id="IPR029058">
    <property type="entry name" value="AB_hydrolase_fold"/>
</dbReference>
<protein>
    <recommendedName>
        <fullName evidence="3">AB hydrolase-1 domain-containing protein</fullName>
    </recommendedName>
</protein>
<dbReference type="GO" id="GO:0016787">
    <property type="term" value="F:hydrolase activity"/>
    <property type="evidence" value="ECO:0007669"/>
    <property type="project" value="UniProtKB-KW"/>
</dbReference>
<dbReference type="EMBL" id="NHZQ01000138">
    <property type="protein sequence ID" value="PSK50345.1"/>
    <property type="molecule type" value="Genomic_DNA"/>
</dbReference>
<organism evidence="4 5">
    <name type="scientific">Elsinoe australis</name>
    <dbReference type="NCBI Taxonomy" id="40998"/>
    <lineage>
        <taxon>Eukaryota</taxon>
        <taxon>Fungi</taxon>
        <taxon>Dikarya</taxon>
        <taxon>Ascomycota</taxon>
        <taxon>Pezizomycotina</taxon>
        <taxon>Dothideomycetes</taxon>
        <taxon>Dothideomycetidae</taxon>
        <taxon>Myriangiales</taxon>
        <taxon>Elsinoaceae</taxon>
        <taxon>Elsinoe</taxon>
    </lineage>
</organism>
<keyword evidence="1" id="KW-0378">Hydrolase</keyword>
<sequence length="312" mass="34750">MPPGVPFDSIDKSRWLVQRVNIAGSPSTPTDVTINYVSCPPKDGKAKGTILLIHGYPETSYQFRHVITPLADAGYHVIAPDYRGAGTSSHPRDGYDKVTMATDLHTLLTKHLGIMEKVHVIGHDIGGMVAHAYAARFPDDSATVTWGECPLPGTKVYDKFVKEDSGVWHFTFHWQTDLPETLTYGRERQYIKHFYDRLCINASAFRADDIDYYASLFAQPGAMRSGFDVYRGFHQDSKDNIEGVEKSGKCKVPCLTLNGDGSFLARIAKDQALEMYTDVESVTVAKSGHWIAEENPEDFVENVLKFVGKHTS</sequence>
<dbReference type="Gene3D" id="3.40.50.1820">
    <property type="entry name" value="alpha/beta hydrolase"/>
    <property type="match status" value="1"/>
</dbReference>
<feature type="domain" description="AB hydrolase-1" evidence="3">
    <location>
        <begin position="49"/>
        <end position="295"/>
    </location>
</feature>
<comment type="caution">
    <text evidence="4">The sequence shown here is derived from an EMBL/GenBank/DDBJ whole genome shotgun (WGS) entry which is preliminary data.</text>
</comment>